<protein>
    <submittedName>
        <fullName evidence="1">Uncharacterized protein</fullName>
    </submittedName>
</protein>
<proteinExistence type="predicted"/>
<dbReference type="AlphaFoldDB" id="A0A645J2M6"/>
<name>A0A645J2M6_9ZZZZ</name>
<reference evidence="1" key="1">
    <citation type="submission" date="2019-08" db="EMBL/GenBank/DDBJ databases">
        <authorList>
            <person name="Kucharzyk K."/>
            <person name="Murdoch R.W."/>
            <person name="Higgins S."/>
            <person name="Loffler F."/>
        </authorList>
    </citation>
    <scope>NUCLEOTIDE SEQUENCE</scope>
</reference>
<comment type="caution">
    <text evidence="1">The sequence shown here is derived from an EMBL/GenBank/DDBJ whole genome shotgun (WGS) entry which is preliminary data.</text>
</comment>
<sequence>MAAKVVDFPLPVGPVTSTNPLGFSAKVFRISGCPSCSKVGILSATNRMTMATVPRCRNALIRNRLNPGIAYEKSNSPVVANLSRCSNVVSCSNNAFVSLGIKGAWSLKTRLPFSLNAGGTPTVICKSEAFRITASRNKLSIISVPHYSPA</sequence>
<evidence type="ECO:0000313" key="1">
    <source>
        <dbReference type="EMBL" id="MPN57657.1"/>
    </source>
</evidence>
<gene>
    <name evidence="1" type="ORF">SDC9_205351</name>
</gene>
<accession>A0A645J2M6</accession>
<organism evidence="1">
    <name type="scientific">bioreactor metagenome</name>
    <dbReference type="NCBI Taxonomy" id="1076179"/>
    <lineage>
        <taxon>unclassified sequences</taxon>
        <taxon>metagenomes</taxon>
        <taxon>ecological metagenomes</taxon>
    </lineage>
</organism>
<dbReference type="EMBL" id="VSSQ01129464">
    <property type="protein sequence ID" value="MPN57657.1"/>
    <property type="molecule type" value="Genomic_DNA"/>
</dbReference>